<evidence type="ECO:0000313" key="2">
    <source>
        <dbReference type="Proteomes" id="UP000741360"/>
    </source>
</evidence>
<accession>A0A932GNH0</accession>
<dbReference type="AlphaFoldDB" id="A0A932GNH0"/>
<name>A0A932GNH0_UNCTE</name>
<sequence length="94" mass="10784">MATQNDKPAIPRDYFEAAARVAMDLLGEEHPCSKALRKLLSNSSPDAIDQGMGLIRELPQVQRDQILSHAKHRFGENAKFERWLMKKLNRLEIQ</sequence>
<gene>
    <name evidence="1" type="ORF">HYY65_04910</name>
</gene>
<reference evidence="1" key="1">
    <citation type="submission" date="2020-07" db="EMBL/GenBank/DDBJ databases">
        <title>Huge and variable diversity of episymbiotic CPR bacteria and DPANN archaea in groundwater ecosystems.</title>
        <authorList>
            <person name="He C.Y."/>
            <person name="Keren R."/>
            <person name="Whittaker M."/>
            <person name="Farag I.F."/>
            <person name="Doudna J."/>
            <person name="Cate J.H.D."/>
            <person name="Banfield J.F."/>
        </authorList>
    </citation>
    <scope>NUCLEOTIDE SEQUENCE</scope>
    <source>
        <strain evidence="1">NC_groundwater_717_Ag_S-0.2um_59_8</strain>
    </source>
</reference>
<dbReference type="EMBL" id="JACPSX010000090">
    <property type="protein sequence ID" value="MBI3014398.1"/>
    <property type="molecule type" value="Genomic_DNA"/>
</dbReference>
<protein>
    <submittedName>
        <fullName evidence="1">Uncharacterized protein</fullName>
    </submittedName>
</protein>
<comment type="caution">
    <text evidence="1">The sequence shown here is derived from an EMBL/GenBank/DDBJ whole genome shotgun (WGS) entry which is preliminary data.</text>
</comment>
<evidence type="ECO:0000313" key="1">
    <source>
        <dbReference type="EMBL" id="MBI3014398.1"/>
    </source>
</evidence>
<proteinExistence type="predicted"/>
<dbReference type="Proteomes" id="UP000741360">
    <property type="component" value="Unassembled WGS sequence"/>
</dbReference>
<organism evidence="1 2">
    <name type="scientific">Tectimicrobiota bacterium</name>
    <dbReference type="NCBI Taxonomy" id="2528274"/>
    <lineage>
        <taxon>Bacteria</taxon>
        <taxon>Pseudomonadati</taxon>
        <taxon>Nitrospinota/Tectimicrobiota group</taxon>
        <taxon>Candidatus Tectimicrobiota</taxon>
    </lineage>
</organism>